<dbReference type="InterPro" id="IPR036259">
    <property type="entry name" value="MFS_trans_sf"/>
</dbReference>
<evidence type="ECO:0000313" key="2">
    <source>
        <dbReference type="Proteomes" id="UP000095282"/>
    </source>
</evidence>
<keyword evidence="1" id="KW-1133">Transmembrane helix</keyword>
<dbReference type="AlphaFoldDB" id="A0A1I7UAE9"/>
<dbReference type="WBParaSite" id="Csp11.Scaffold629.g16492.t2">
    <property type="protein sequence ID" value="Csp11.Scaffold629.g16492.t2"/>
    <property type="gene ID" value="Csp11.Scaffold629.g16492"/>
</dbReference>
<reference evidence="3" key="1">
    <citation type="submission" date="2016-11" db="UniProtKB">
        <authorList>
            <consortium name="WormBaseParasite"/>
        </authorList>
    </citation>
    <scope>IDENTIFICATION</scope>
</reference>
<protein>
    <submittedName>
        <fullName evidence="3">MFS domain-containing protein</fullName>
    </submittedName>
</protein>
<dbReference type="STRING" id="1561998.A0A1I7UAE9"/>
<keyword evidence="2" id="KW-1185">Reference proteome</keyword>
<dbReference type="Gene3D" id="1.20.1250.20">
    <property type="entry name" value="MFS general substrate transporter like domains"/>
    <property type="match status" value="1"/>
</dbReference>
<evidence type="ECO:0000313" key="3">
    <source>
        <dbReference type="WBParaSite" id="Csp11.Scaffold629.g16492.t2"/>
    </source>
</evidence>
<sequence>MSSFPILYAFFPPGFFIPFVATQLVFGVYLYKYMPETKGRAVCDIIEAMDEEVASRSFSFIEENIPLIKSRAGTLVMKHVVVLNTTRSRTSTYDKKYVPNKQIF</sequence>
<keyword evidence="1" id="KW-0472">Membrane</keyword>
<feature type="transmembrane region" description="Helical" evidence="1">
    <location>
        <begin position="6"/>
        <end position="31"/>
    </location>
</feature>
<name>A0A1I7UAE9_9PELO</name>
<organism evidence="2 3">
    <name type="scientific">Caenorhabditis tropicalis</name>
    <dbReference type="NCBI Taxonomy" id="1561998"/>
    <lineage>
        <taxon>Eukaryota</taxon>
        <taxon>Metazoa</taxon>
        <taxon>Ecdysozoa</taxon>
        <taxon>Nematoda</taxon>
        <taxon>Chromadorea</taxon>
        <taxon>Rhabditida</taxon>
        <taxon>Rhabditina</taxon>
        <taxon>Rhabditomorpha</taxon>
        <taxon>Rhabditoidea</taxon>
        <taxon>Rhabditidae</taxon>
        <taxon>Peloderinae</taxon>
        <taxon>Caenorhabditis</taxon>
    </lineage>
</organism>
<proteinExistence type="predicted"/>
<evidence type="ECO:0000256" key="1">
    <source>
        <dbReference type="SAM" id="Phobius"/>
    </source>
</evidence>
<keyword evidence="1" id="KW-0812">Transmembrane</keyword>
<accession>A0A1I7UAE9</accession>
<dbReference type="Proteomes" id="UP000095282">
    <property type="component" value="Unplaced"/>
</dbReference>